<dbReference type="PRINTS" id="PR00792">
    <property type="entry name" value="PEPSIN"/>
</dbReference>
<dbReference type="Proteomes" id="UP000682733">
    <property type="component" value="Unassembled WGS sequence"/>
</dbReference>
<reference evidence="8" key="1">
    <citation type="submission" date="2021-02" db="EMBL/GenBank/DDBJ databases">
        <authorList>
            <person name="Nowell W R."/>
        </authorList>
    </citation>
    <scope>NUCLEOTIDE SEQUENCE</scope>
</reference>
<dbReference type="PANTHER" id="PTHR47966">
    <property type="entry name" value="BETA-SITE APP-CLEAVING ENZYME, ISOFORM A-RELATED"/>
    <property type="match status" value="1"/>
</dbReference>
<evidence type="ECO:0000313" key="9">
    <source>
        <dbReference type="EMBL" id="CAF3756857.1"/>
    </source>
</evidence>
<keyword evidence="5" id="KW-1015">Disulfide bond</keyword>
<dbReference type="SUPFAM" id="SSF50630">
    <property type="entry name" value="Acid proteases"/>
    <property type="match status" value="1"/>
</dbReference>
<evidence type="ECO:0000256" key="2">
    <source>
        <dbReference type="ARBA" id="ARBA00022670"/>
    </source>
</evidence>
<dbReference type="InterPro" id="IPR034164">
    <property type="entry name" value="Pepsin-like_dom"/>
</dbReference>
<feature type="domain" description="Peptidase A1" evidence="7">
    <location>
        <begin position="27"/>
        <end position="325"/>
    </location>
</feature>
<dbReference type="EMBL" id="CAJNOK010005866">
    <property type="protein sequence ID" value="CAF0986563.1"/>
    <property type="molecule type" value="Genomic_DNA"/>
</dbReference>
<keyword evidence="2 6" id="KW-0645">Protease</keyword>
<evidence type="ECO:0000256" key="4">
    <source>
        <dbReference type="ARBA" id="ARBA00022801"/>
    </source>
</evidence>
<dbReference type="Gene3D" id="2.40.70.10">
    <property type="entry name" value="Acid Proteases"/>
    <property type="match status" value="1"/>
</dbReference>
<dbReference type="InterPro" id="IPR033121">
    <property type="entry name" value="PEPTIDASE_A1"/>
</dbReference>
<dbReference type="FunFam" id="2.40.70.10:FF:000115">
    <property type="entry name" value="Lysosomal aspartic protease"/>
    <property type="match status" value="1"/>
</dbReference>
<dbReference type="AlphaFoldDB" id="A0A8S2DJZ6"/>
<dbReference type="InterPro" id="IPR021109">
    <property type="entry name" value="Peptidase_aspartic_dom_sf"/>
</dbReference>
<sequence>MYQTSVQSRRRFLCADCVMVRTKALYCYGRIGIGTPTQYFTVIFDTGSPTLWVPSVNCPRSICYNRNLYNSLNSSTYRTNGKYFRIDYADRDYANGIYVSDTVTIGSLSIEKQLFGQADDARFLKTDKYDGLLGLSCSTPDIRLSLCHNMWKQNLIEKPIFSFYFNANYTAEDDNEFIFGGIDQTKYEGTITWVNIIHGQKDWEFLMDSINIGDKKHKRLGFAKSTSYDQKQTCFDSLYNDDSTATTTEDDSYPLDDEYVNDARSTTEMYNDDGYNVNIQIERLDNKKTERYSIESFERPLEKTMRILREFLTARKLCFGKLFFL</sequence>
<proteinExistence type="inferred from homology"/>
<comment type="similarity">
    <text evidence="1 6">Belongs to the peptidase A1 family.</text>
</comment>
<dbReference type="Proteomes" id="UP000677228">
    <property type="component" value="Unassembled WGS sequence"/>
</dbReference>
<protein>
    <recommendedName>
        <fullName evidence="7">Peptidase A1 domain-containing protein</fullName>
    </recommendedName>
</protein>
<keyword evidence="4 6" id="KW-0378">Hydrolase</keyword>
<dbReference type="EMBL" id="CAJOBA010005873">
    <property type="protein sequence ID" value="CAF3756857.1"/>
    <property type="molecule type" value="Genomic_DNA"/>
</dbReference>
<comment type="caution">
    <text evidence="8">The sequence shown here is derived from an EMBL/GenBank/DDBJ whole genome shotgun (WGS) entry which is preliminary data.</text>
</comment>
<name>A0A8S2DJZ6_9BILA</name>
<evidence type="ECO:0000313" key="10">
    <source>
        <dbReference type="Proteomes" id="UP000677228"/>
    </source>
</evidence>
<organism evidence="8 10">
    <name type="scientific">Didymodactylos carnosus</name>
    <dbReference type="NCBI Taxonomy" id="1234261"/>
    <lineage>
        <taxon>Eukaryota</taxon>
        <taxon>Metazoa</taxon>
        <taxon>Spiralia</taxon>
        <taxon>Gnathifera</taxon>
        <taxon>Rotifera</taxon>
        <taxon>Eurotatoria</taxon>
        <taxon>Bdelloidea</taxon>
        <taxon>Philodinida</taxon>
        <taxon>Philodinidae</taxon>
        <taxon>Didymodactylos</taxon>
    </lineage>
</organism>
<feature type="disulfide bond" evidence="5">
    <location>
        <begin position="58"/>
        <end position="63"/>
    </location>
</feature>
<dbReference type="PROSITE" id="PS00141">
    <property type="entry name" value="ASP_PROTEASE"/>
    <property type="match status" value="1"/>
</dbReference>
<dbReference type="GO" id="GO:0006508">
    <property type="term" value="P:proteolysis"/>
    <property type="evidence" value="ECO:0007669"/>
    <property type="project" value="UniProtKB-KW"/>
</dbReference>
<evidence type="ECO:0000256" key="1">
    <source>
        <dbReference type="ARBA" id="ARBA00007447"/>
    </source>
</evidence>
<dbReference type="InterPro" id="IPR001969">
    <property type="entry name" value="Aspartic_peptidase_AS"/>
</dbReference>
<evidence type="ECO:0000256" key="3">
    <source>
        <dbReference type="ARBA" id="ARBA00022750"/>
    </source>
</evidence>
<evidence type="ECO:0000259" key="7">
    <source>
        <dbReference type="PROSITE" id="PS51767"/>
    </source>
</evidence>
<keyword evidence="3 6" id="KW-0064">Aspartyl protease</keyword>
<dbReference type="Pfam" id="PF00026">
    <property type="entry name" value="Asp"/>
    <property type="match status" value="1"/>
</dbReference>
<dbReference type="GO" id="GO:0004190">
    <property type="term" value="F:aspartic-type endopeptidase activity"/>
    <property type="evidence" value="ECO:0007669"/>
    <property type="project" value="UniProtKB-KW"/>
</dbReference>
<dbReference type="CDD" id="cd05471">
    <property type="entry name" value="pepsin_like"/>
    <property type="match status" value="1"/>
</dbReference>
<dbReference type="PANTHER" id="PTHR47966:SF51">
    <property type="entry name" value="BETA-SITE APP-CLEAVING ENZYME, ISOFORM A-RELATED"/>
    <property type="match status" value="1"/>
</dbReference>
<dbReference type="InterPro" id="IPR001461">
    <property type="entry name" value="Aspartic_peptidase_A1"/>
</dbReference>
<accession>A0A8S2DJZ6</accession>
<evidence type="ECO:0000256" key="6">
    <source>
        <dbReference type="RuleBase" id="RU000454"/>
    </source>
</evidence>
<evidence type="ECO:0000313" key="8">
    <source>
        <dbReference type="EMBL" id="CAF0986563.1"/>
    </source>
</evidence>
<dbReference type="PROSITE" id="PS51767">
    <property type="entry name" value="PEPTIDASE_A1"/>
    <property type="match status" value="1"/>
</dbReference>
<evidence type="ECO:0000256" key="5">
    <source>
        <dbReference type="PIRSR" id="PIRSR601461-2"/>
    </source>
</evidence>
<gene>
    <name evidence="8" type="ORF">OVA965_LOCUS13858</name>
    <name evidence="9" type="ORF">TMI583_LOCUS13861</name>
</gene>